<feature type="region of interest" description="Disordered" evidence="1">
    <location>
        <begin position="85"/>
        <end position="110"/>
    </location>
</feature>
<evidence type="ECO:0000256" key="1">
    <source>
        <dbReference type="SAM" id="MobiDB-lite"/>
    </source>
</evidence>
<evidence type="ECO:0000313" key="3">
    <source>
        <dbReference type="Proteomes" id="UP001605036"/>
    </source>
</evidence>
<name>A0ABD1YPK7_9MARC</name>
<gene>
    <name evidence="2" type="ORF">R1flu_004197</name>
</gene>
<dbReference type="EMBL" id="JBHFFA010000003">
    <property type="protein sequence ID" value="KAL2632718.1"/>
    <property type="molecule type" value="Genomic_DNA"/>
</dbReference>
<protein>
    <submittedName>
        <fullName evidence="2">Uncharacterized protein</fullName>
    </submittedName>
</protein>
<dbReference type="AlphaFoldDB" id="A0ABD1YPK7"/>
<reference evidence="2 3" key="1">
    <citation type="submission" date="2024-09" db="EMBL/GenBank/DDBJ databases">
        <title>Chromosome-scale assembly of Riccia fluitans.</title>
        <authorList>
            <person name="Paukszto L."/>
            <person name="Sawicki J."/>
            <person name="Karawczyk K."/>
            <person name="Piernik-Szablinska J."/>
            <person name="Szczecinska M."/>
            <person name="Mazdziarz M."/>
        </authorList>
    </citation>
    <scope>NUCLEOTIDE SEQUENCE [LARGE SCALE GENOMIC DNA]</scope>
    <source>
        <strain evidence="2">Rf_01</strain>
        <tissue evidence="2">Aerial parts of the thallus</tissue>
    </source>
</reference>
<feature type="region of interest" description="Disordered" evidence="1">
    <location>
        <begin position="40"/>
        <end position="71"/>
    </location>
</feature>
<accession>A0ABD1YPK7</accession>
<organism evidence="2 3">
    <name type="scientific">Riccia fluitans</name>
    <dbReference type="NCBI Taxonomy" id="41844"/>
    <lineage>
        <taxon>Eukaryota</taxon>
        <taxon>Viridiplantae</taxon>
        <taxon>Streptophyta</taxon>
        <taxon>Embryophyta</taxon>
        <taxon>Marchantiophyta</taxon>
        <taxon>Marchantiopsida</taxon>
        <taxon>Marchantiidae</taxon>
        <taxon>Marchantiales</taxon>
        <taxon>Ricciaceae</taxon>
        <taxon>Riccia</taxon>
    </lineage>
</organism>
<comment type="caution">
    <text evidence="2">The sequence shown here is derived from an EMBL/GenBank/DDBJ whole genome shotgun (WGS) entry which is preliminary data.</text>
</comment>
<feature type="compositionally biased region" description="Basic and acidic residues" evidence="1">
    <location>
        <begin position="51"/>
        <end position="61"/>
    </location>
</feature>
<dbReference type="Proteomes" id="UP001605036">
    <property type="component" value="Unassembled WGS sequence"/>
</dbReference>
<keyword evidence="3" id="KW-1185">Reference proteome</keyword>
<sequence length="153" mass="17312">MRCGTQNGRRLVPPKPSKARWIIVWFPSIVEAGRLGICTGSEETQGRKRKADPTKKDDRPKSRPKIPAKKTPIEMGFFTNEELAAKRAADEEAKKESDSMMAEDSWRGQEDEEIMKVRSSMELGLKILRILEKCRPFCEVEAGEPLTLPQIAL</sequence>
<evidence type="ECO:0000313" key="2">
    <source>
        <dbReference type="EMBL" id="KAL2632718.1"/>
    </source>
</evidence>
<proteinExistence type="predicted"/>
<feature type="compositionally biased region" description="Basic and acidic residues" evidence="1">
    <location>
        <begin position="85"/>
        <end position="109"/>
    </location>
</feature>